<gene>
    <name evidence="2" type="ORF">UY16_C0032G0010</name>
</gene>
<reference evidence="2 3" key="1">
    <citation type="journal article" date="2015" name="Nature">
        <title>rRNA introns, odd ribosomes, and small enigmatic genomes across a large radiation of phyla.</title>
        <authorList>
            <person name="Brown C.T."/>
            <person name="Hug L.A."/>
            <person name="Thomas B.C."/>
            <person name="Sharon I."/>
            <person name="Castelle C.J."/>
            <person name="Singh A."/>
            <person name="Wilkins M.J."/>
            <person name="Williams K.H."/>
            <person name="Banfield J.F."/>
        </authorList>
    </citation>
    <scope>NUCLEOTIDE SEQUENCE [LARGE SCALE GENOMIC DNA]</scope>
</reference>
<dbReference type="EMBL" id="LCOY01000032">
    <property type="protein sequence ID" value="KKU87276.1"/>
    <property type="molecule type" value="Genomic_DNA"/>
</dbReference>
<dbReference type="GO" id="GO:0005829">
    <property type="term" value="C:cytosol"/>
    <property type="evidence" value="ECO:0007669"/>
    <property type="project" value="TreeGrafter"/>
</dbReference>
<dbReference type="Gene3D" id="2.60.120.10">
    <property type="entry name" value="Jelly Rolls"/>
    <property type="match status" value="1"/>
</dbReference>
<dbReference type="GO" id="GO:0019305">
    <property type="term" value="P:dTDP-rhamnose biosynthetic process"/>
    <property type="evidence" value="ECO:0007669"/>
    <property type="project" value="TreeGrafter"/>
</dbReference>
<dbReference type="AlphaFoldDB" id="A0A0G1TZM2"/>
<organism evidence="2 3">
    <name type="scientific">Candidatus Gottesmanbacteria bacterium GW2011_GWA2_47_9</name>
    <dbReference type="NCBI Taxonomy" id="1618445"/>
    <lineage>
        <taxon>Bacteria</taxon>
        <taxon>Candidatus Gottesmaniibacteriota</taxon>
    </lineage>
</organism>
<evidence type="ECO:0000256" key="1">
    <source>
        <dbReference type="PIRSR" id="PIRSR600888-3"/>
    </source>
</evidence>
<evidence type="ECO:0000313" key="3">
    <source>
        <dbReference type="Proteomes" id="UP000034739"/>
    </source>
</evidence>
<name>A0A0G1TZM2_9BACT</name>
<dbReference type="InterPro" id="IPR014710">
    <property type="entry name" value="RmlC-like_jellyroll"/>
</dbReference>
<dbReference type="GO" id="GO:0000271">
    <property type="term" value="P:polysaccharide biosynthetic process"/>
    <property type="evidence" value="ECO:0007669"/>
    <property type="project" value="TreeGrafter"/>
</dbReference>
<feature type="site" description="Participates in a stacking interaction with the thymidine ring of dTDP-4-oxo-6-deoxyglucose" evidence="1">
    <location>
        <position position="127"/>
    </location>
</feature>
<proteinExistence type="predicted"/>
<dbReference type="PANTHER" id="PTHR21047">
    <property type="entry name" value="DTDP-6-DEOXY-D-GLUCOSE-3,5 EPIMERASE"/>
    <property type="match status" value="1"/>
</dbReference>
<dbReference type="InterPro" id="IPR000888">
    <property type="entry name" value="RmlC-like"/>
</dbReference>
<dbReference type="PANTHER" id="PTHR21047:SF2">
    <property type="entry name" value="THYMIDINE DIPHOSPHO-4-KETO-RHAMNOSE 3,5-EPIMERASE"/>
    <property type="match status" value="1"/>
</dbReference>
<dbReference type="Proteomes" id="UP000034739">
    <property type="component" value="Unassembled WGS sequence"/>
</dbReference>
<dbReference type="Pfam" id="PF00908">
    <property type="entry name" value="dTDP_sugar_isom"/>
    <property type="match status" value="1"/>
</dbReference>
<dbReference type="GO" id="GO:0008830">
    <property type="term" value="F:dTDP-4-dehydrorhamnose 3,5-epimerase activity"/>
    <property type="evidence" value="ECO:0007669"/>
    <property type="project" value="InterPro"/>
</dbReference>
<protein>
    <submittedName>
        <fullName evidence="2">dTDP-4-dehydrorhamnose 3,5-epimerase</fullName>
    </submittedName>
</protein>
<dbReference type="SUPFAM" id="SSF51182">
    <property type="entry name" value="RmlC-like cupins"/>
    <property type="match status" value="1"/>
</dbReference>
<dbReference type="InterPro" id="IPR011051">
    <property type="entry name" value="RmlC_Cupin_sf"/>
</dbReference>
<sequence length="159" mass="17958">MIDGVVIKELARHPDERGFFEEIMRVSDPFFAEGFGQLSHSHMHEGVVKAWHIHATQIDWWFVVNGKVKVALYDKREHSKTHKELNEFTLGEDGGQTAVLKIPAGVAHGLKVLKGPADLIYVTSGEYNKEKEEGRIAYDDPTIGYDWVQGMPITNKNIT</sequence>
<accession>A0A0G1TZM2</accession>
<evidence type="ECO:0000313" key="2">
    <source>
        <dbReference type="EMBL" id="KKU87276.1"/>
    </source>
</evidence>
<comment type="caution">
    <text evidence="2">The sequence shown here is derived from an EMBL/GenBank/DDBJ whole genome shotgun (WGS) entry which is preliminary data.</text>
</comment>